<feature type="transmembrane region" description="Helical" evidence="12">
    <location>
        <begin position="816"/>
        <end position="837"/>
    </location>
</feature>
<keyword evidence="15" id="KW-1185">Reference proteome</keyword>
<dbReference type="PROSITE" id="PS00236">
    <property type="entry name" value="NEUROTR_ION_CHANNEL"/>
    <property type="match status" value="1"/>
</dbReference>
<dbReference type="PRINTS" id="PR00253">
    <property type="entry name" value="GABAARECEPTR"/>
</dbReference>
<dbReference type="InterPro" id="IPR036719">
    <property type="entry name" value="Neuro-gated_channel_TM_sf"/>
</dbReference>
<dbReference type="Pfam" id="PF01484">
    <property type="entry name" value="Col_cuticle_N"/>
    <property type="match status" value="1"/>
</dbReference>
<evidence type="ECO:0000256" key="5">
    <source>
        <dbReference type="ARBA" id="ARBA00022692"/>
    </source>
</evidence>
<evidence type="ECO:0000256" key="13">
    <source>
        <dbReference type="SAM" id="MobiDB-lite"/>
    </source>
</evidence>
<feature type="transmembrane region" description="Helical" evidence="12">
    <location>
        <begin position="703"/>
        <end position="728"/>
    </location>
</feature>
<dbReference type="InterPro" id="IPR006028">
    <property type="entry name" value="GABAA/Glycine_rcpt"/>
</dbReference>
<sequence>MHATQLVVWAASSCSALAILACIIIVPSLYRSINNLHNDIMLEMDEFKILADDMWKDMMLMQQRMYSGGPKREEERHSKPAHAHFDSIFRPKRQAYKAPAHCNCIAQDKCPVGPPGPPGEPGMDGMNGMPGEPGKIGRPGTAFPGELNEKGCILCPAGPPGPPGPDGIEGPPGAPGEPGPKASYGAKTGPPGPQGPPGDVGTPGTDGTPGPPGAPGTDGTTGKGTPGKKGPPGPPGPPGAPGKPGSGGEGASPAGPPGPPGPSGPPGSDGKPGTPGPAGEPGLPGNDAQYCPCPQRSIFLQAAKRQRQFGQRYRRRKRTRRSITLVGTEVTTDGIEVGCHPIRQLANQSDRLMVETAPGTPSSIPLLLLEIAKQQPWKPSLVEIEFFVPCSSTARLSSAITLTALYLICNQEPTTIAFELPESEKAVNCTVDKAIIEELLSKYKFFRRPSELGVQVWIEVWVQEVNAIHEITSDFDMDIYVTELWIDHALKYDHLNPCKYNLSLNSEILEQIWKPNTVFINSKFAHIHKSPFENVFLMIYPNGTVWVNYRLQVKGPCDMDFTSFPLDEQTCQLTLNSFNYNNQEVDMRWITNRDPITLVKEEIALPDFVLTKFSSILIPQVYPAGVWNELTMKFTFTRRYGWYIFQAYIPTYLTIFISWISFCLGPRAIPARTMLGVNSLLALTFQFGNIMRNLPRVSYIKALDVWMLACLTFVFCSLLELAVIGAIAQESEPASTSLSGSPLTPNKRQHRQNRPPEYSAKVVAGGNQAKPRCYFPDIAKPETLLLLDSYYELRRQRHKPMDRFRSLFTVENIDRFSSYAFPALFTIFNLLYWSYYLSRDHKN</sequence>
<dbReference type="Gene3D" id="2.70.170.10">
    <property type="entry name" value="Neurotransmitter-gated ion-channel ligand-binding domain"/>
    <property type="match status" value="1"/>
</dbReference>
<comment type="subcellular location">
    <subcellularLocation>
        <location evidence="2">Cell membrane</location>
    </subcellularLocation>
    <subcellularLocation>
        <location evidence="1">Membrane</location>
        <topology evidence="1">Multi-pass membrane protein</topology>
    </subcellularLocation>
</comment>
<dbReference type="GO" id="GO:0042302">
    <property type="term" value="F:structural constituent of cuticle"/>
    <property type="evidence" value="ECO:0007669"/>
    <property type="project" value="InterPro"/>
</dbReference>
<evidence type="ECO:0000313" key="15">
    <source>
        <dbReference type="Proteomes" id="UP000887566"/>
    </source>
</evidence>
<dbReference type="InterPro" id="IPR018000">
    <property type="entry name" value="Neurotransmitter_ion_chnl_CS"/>
</dbReference>
<evidence type="ECO:0000256" key="2">
    <source>
        <dbReference type="ARBA" id="ARBA00004236"/>
    </source>
</evidence>
<keyword evidence="8 12" id="KW-1133">Transmembrane helix</keyword>
<keyword evidence="5 12" id="KW-0812">Transmembrane</keyword>
<evidence type="ECO:0000256" key="8">
    <source>
        <dbReference type="ARBA" id="ARBA00022989"/>
    </source>
</evidence>
<feature type="compositionally biased region" description="Polar residues" evidence="13">
    <location>
        <begin position="734"/>
        <end position="746"/>
    </location>
</feature>
<dbReference type="CDD" id="cd18990">
    <property type="entry name" value="LGIC_ECD_GABAAR"/>
    <property type="match status" value="1"/>
</dbReference>
<dbReference type="SUPFAM" id="SSF63712">
    <property type="entry name" value="Nicotinic receptor ligand binding domain-like"/>
    <property type="match status" value="1"/>
</dbReference>
<feature type="compositionally biased region" description="Pro residues" evidence="13">
    <location>
        <begin position="229"/>
        <end position="241"/>
    </location>
</feature>
<feature type="domain" description="Nematode cuticle collagen N-terminal" evidence="14">
    <location>
        <begin position="6"/>
        <end position="58"/>
    </location>
</feature>
<evidence type="ECO:0000256" key="6">
    <source>
        <dbReference type="ARBA" id="ARBA00022729"/>
    </source>
</evidence>
<dbReference type="Gene3D" id="1.20.58.390">
    <property type="entry name" value="Neurotransmitter-gated ion-channel transmembrane domain"/>
    <property type="match status" value="1"/>
</dbReference>
<dbReference type="AlphaFoldDB" id="A0A914UZ01"/>
<dbReference type="CDD" id="cd19049">
    <property type="entry name" value="LGIC_TM_anion"/>
    <property type="match status" value="1"/>
</dbReference>
<name>A0A914UZ01_9BILA</name>
<organism evidence="15 16">
    <name type="scientific">Plectus sambesii</name>
    <dbReference type="NCBI Taxonomy" id="2011161"/>
    <lineage>
        <taxon>Eukaryota</taxon>
        <taxon>Metazoa</taxon>
        <taxon>Ecdysozoa</taxon>
        <taxon>Nematoda</taxon>
        <taxon>Chromadorea</taxon>
        <taxon>Plectida</taxon>
        <taxon>Plectina</taxon>
        <taxon>Plectoidea</taxon>
        <taxon>Plectidae</taxon>
        <taxon>Plectus</taxon>
    </lineage>
</organism>
<evidence type="ECO:0000256" key="12">
    <source>
        <dbReference type="RuleBase" id="RU000687"/>
    </source>
</evidence>
<dbReference type="PANTHER" id="PTHR18945">
    <property type="entry name" value="NEUROTRANSMITTER GATED ION CHANNEL"/>
    <property type="match status" value="1"/>
</dbReference>
<keyword evidence="7" id="KW-0677">Repeat</keyword>
<feature type="region of interest" description="Disordered" evidence="13">
    <location>
        <begin position="145"/>
        <end position="290"/>
    </location>
</feature>
<evidence type="ECO:0000256" key="7">
    <source>
        <dbReference type="ARBA" id="ARBA00022737"/>
    </source>
</evidence>
<evidence type="ECO:0000256" key="4">
    <source>
        <dbReference type="ARBA" id="ARBA00022475"/>
    </source>
</evidence>
<dbReference type="InterPro" id="IPR006029">
    <property type="entry name" value="Neurotrans-gated_channel_TM"/>
</dbReference>
<dbReference type="InterPro" id="IPR006201">
    <property type="entry name" value="Neur_channel"/>
</dbReference>
<dbReference type="SMART" id="SM01088">
    <property type="entry name" value="Col_cuticle_N"/>
    <property type="match status" value="1"/>
</dbReference>
<evidence type="ECO:0000256" key="3">
    <source>
        <dbReference type="ARBA" id="ARBA00022448"/>
    </source>
</evidence>
<dbReference type="GO" id="GO:0004888">
    <property type="term" value="F:transmembrane signaling receptor activity"/>
    <property type="evidence" value="ECO:0007669"/>
    <property type="project" value="InterPro"/>
</dbReference>
<keyword evidence="10 12" id="KW-0472">Membrane</keyword>
<protein>
    <submittedName>
        <fullName evidence="16">Nematode cuticle collagen N-terminal domain-containing protein</fullName>
    </submittedName>
</protein>
<keyword evidence="6" id="KW-0732">Signal</keyword>
<accession>A0A914UZ01</accession>
<evidence type="ECO:0000256" key="1">
    <source>
        <dbReference type="ARBA" id="ARBA00004141"/>
    </source>
</evidence>
<dbReference type="Pfam" id="PF02932">
    <property type="entry name" value="Neur_chan_memb"/>
    <property type="match status" value="1"/>
</dbReference>
<dbReference type="GO" id="GO:0005230">
    <property type="term" value="F:extracellular ligand-gated monoatomic ion channel activity"/>
    <property type="evidence" value="ECO:0007669"/>
    <property type="project" value="InterPro"/>
</dbReference>
<evidence type="ECO:0000256" key="11">
    <source>
        <dbReference type="ARBA" id="ARBA00023303"/>
    </source>
</evidence>
<evidence type="ECO:0000313" key="16">
    <source>
        <dbReference type="WBParaSite" id="PSAMB.scaffold137size73696.g2318.t1"/>
    </source>
</evidence>
<feature type="compositionally biased region" description="Low complexity" evidence="13">
    <location>
        <begin position="197"/>
        <end position="208"/>
    </location>
</feature>
<evidence type="ECO:0000259" key="14">
    <source>
        <dbReference type="SMART" id="SM01088"/>
    </source>
</evidence>
<keyword evidence="4" id="KW-1003">Cell membrane</keyword>
<dbReference type="InterPro" id="IPR038050">
    <property type="entry name" value="Neuro_actylchol_rec"/>
</dbReference>
<dbReference type="InterPro" id="IPR036734">
    <property type="entry name" value="Neur_chan_lig-bd_sf"/>
</dbReference>
<evidence type="ECO:0000256" key="9">
    <source>
        <dbReference type="ARBA" id="ARBA00023065"/>
    </source>
</evidence>
<feature type="region of interest" description="Disordered" evidence="13">
    <location>
        <begin position="734"/>
        <end position="756"/>
    </location>
</feature>
<dbReference type="Proteomes" id="UP000887566">
    <property type="component" value="Unplaced"/>
</dbReference>
<keyword evidence="3 12" id="KW-0813">Transport</keyword>
<dbReference type="SUPFAM" id="SSF90112">
    <property type="entry name" value="Neurotransmitter-gated ion-channel transmembrane pore"/>
    <property type="match status" value="1"/>
</dbReference>
<feature type="compositionally biased region" description="Pro residues" evidence="13">
    <location>
        <begin position="254"/>
        <end position="265"/>
    </location>
</feature>
<dbReference type="WBParaSite" id="PSAMB.scaffold137size73696.g2318.t1">
    <property type="protein sequence ID" value="PSAMB.scaffold137size73696.g2318.t1"/>
    <property type="gene ID" value="PSAMB.scaffold137size73696.g2318"/>
</dbReference>
<keyword evidence="11 12" id="KW-0407">Ion channel</keyword>
<dbReference type="InterPro" id="IPR006202">
    <property type="entry name" value="Neur_chan_lig-bd"/>
</dbReference>
<evidence type="ECO:0000256" key="10">
    <source>
        <dbReference type="ARBA" id="ARBA00023136"/>
    </source>
</evidence>
<feature type="transmembrane region" description="Helical" evidence="12">
    <location>
        <begin position="640"/>
        <end position="662"/>
    </location>
</feature>
<dbReference type="InterPro" id="IPR002486">
    <property type="entry name" value="Col_cuticle_N"/>
</dbReference>
<dbReference type="PRINTS" id="PR00252">
    <property type="entry name" value="NRIONCHANNEL"/>
</dbReference>
<proteinExistence type="inferred from homology"/>
<keyword evidence="9 12" id="KW-0406">Ion transport</keyword>
<dbReference type="GO" id="GO:0005886">
    <property type="term" value="C:plasma membrane"/>
    <property type="evidence" value="ECO:0007669"/>
    <property type="project" value="UniProtKB-SubCell"/>
</dbReference>
<feature type="transmembrane region" description="Helical" evidence="12">
    <location>
        <begin position="6"/>
        <end position="30"/>
    </location>
</feature>
<comment type="similarity">
    <text evidence="12">Belongs to the ligand-gated ion channel (TC 1.A.9) family.</text>
</comment>
<dbReference type="Pfam" id="PF02931">
    <property type="entry name" value="Neur_chan_LBD"/>
    <property type="match status" value="1"/>
</dbReference>
<reference evidence="16" key="1">
    <citation type="submission" date="2022-11" db="UniProtKB">
        <authorList>
            <consortium name="WormBaseParasite"/>
        </authorList>
    </citation>
    <scope>IDENTIFICATION</scope>
</reference>